<evidence type="ECO:0000259" key="15">
    <source>
        <dbReference type="PROSITE" id="PS50893"/>
    </source>
</evidence>
<dbReference type="GO" id="GO:0034040">
    <property type="term" value="F:ATPase-coupled lipid transmembrane transporter activity"/>
    <property type="evidence" value="ECO:0007669"/>
    <property type="project" value="TreeGrafter"/>
</dbReference>
<keyword evidence="7 18" id="KW-0067">ATP-binding</keyword>
<dbReference type="InterPro" id="IPR010132">
    <property type="entry name" value="ATPase_T1SS_HlyB"/>
</dbReference>
<evidence type="ECO:0000256" key="14">
    <source>
        <dbReference type="SAM" id="Phobius"/>
    </source>
</evidence>
<name>A0A157MVB7_9BORD</name>
<dbReference type="GO" id="GO:0006508">
    <property type="term" value="P:proteolysis"/>
    <property type="evidence" value="ECO:0007669"/>
    <property type="project" value="InterPro"/>
</dbReference>
<dbReference type="InterPro" id="IPR039421">
    <property type="entry name" value="Type_1_exporter"/>
</dbReference>
<evidence type="ECO:0000256" key="10">
    <source>
        <dbReference type="ARBA" id="ARBA00055355"/>
    </source>
</evidence>
<evidence type="ECO:0000256" key="3">
    <source>
        <dbReference type="ARBA" id="ARBA00022475"/>
    </source>
</evidence>
<dbReference type="InterPro" id="IPR036640">
    <property type="entry name" value="ABC1_TM_sf"/>
</dbReference>
<dbReference type="InterPro" id="IPR017871">
    <property type="entry name" value="ABC_transporter-like_CS"/>
</dbReference>
<dbReference type="InterPro" id="IPR005074">
    <property type="entry name" value="Peptidase_C39"/>
</dbReference>
<evidence type="ECO:0000313" key="18">
    <source>
        <dbReference type="EMBL" id="SAI12913.1"/>
    </source>
</evidence>
<evidence type="ECO:0000313" key="19">
    <source>
        <dbReference type="Proteomes" id="UP000077037"/>
    </source>
</evidence>
<reference evidence="18 19" key="1">
    <citation type="submission" date="2016-03" db="EMBL/GenBank/DDBJ databases">
        <authorList>
            <consortium name="Pathogen Informatics"/>
        </authorList>
    </citation>
    <scope>NUCLEOTIDE SEQUENCE [LARGE SCALE GENOMIC DNA]</scope>
    <source>
        <strain evidence="18 19">NCTC13364</strain>
    </source>
</reference>
<evidence type="ECO:0000256" key="1">
    <source>
        <dbReference type="ARBA" id="ARBA00004651"/>
    </source>
</evidence>
<keyword evidence="4 14" id="KW-0812">Transmembrane</keyword>
<dbReference type="Gene3D" id="3.40.50.300">
    <property type="entry name" value="P-loop containing nucleotide triphosphate hydrolases"/>
    <property type="match status" value="1"/>
</dbReference>
<keyword evidence="9 14" id="KW-0472">Membrane</keyword>
<dbReference type="Pfam" id="PF00005">
    <property type="entry name" value="ABC_tran"/>
    <property type="match status" value="1"/>
</dbReference>
<dbReference type="GO" id="GO:0005886">
    <property type="term" value="C:plasma membrane"/>
    <property type="evidence" value="ECO:0007669"/>
    <property type="project" value="UniProtKB-SubCell"/>
</dbReference>
<keyword evidence="8 14" id="KW-1133">Transmembrane helix</keyword>
<feature type="transmembrane region" description="Helical" evidence="14">
    <location>
        <begin position="293"/>
        <end position="318"/>
    </location>
</feature>
<dbReference type="PANTHER" id="PTHR24221">
    <property type="entry name" value="ATP-BINDING CASSETTE SUB-FAMILY B"/>
    <property type="match status" value="1"/>
</dbReference>
<keyword evidence="5" id="KW-0204">Cytolysis</keyword>
<dbReference type="GO" id="GO:0031640">
    <property type="term" value="P:killing of cells of another organism"/>
    <property type="evidence" value="ECO:0007669"/>
    <property type="project" value="UniProtKB-KW"/>
</dbReference>
<dbReference type="Gene3D" id="1.20.1560.10">
    <property type="entry name" value="ABC transporter type 1, transmembrane domain"/>
    <property type="match status" value="1"/>
</dbReference>
<feature type="domain" description="ABC transmembrane type-1" evidence="16">
    <location>
        <begin position="186"/>
        <end position="465"/>
    </location>
</feature>
<dbReference type="EMBL" id="FKBS01000013">
    <property type="protein sequence ID" value="SAI12913.1"/>
    <property type="molecule type" value="Genomic_DNA"/>
</dbReference>
<dbReference type="SUPFAM" id="SSF52540">
    <property type="entry name" value="P-loop containing nucleoside triphosphate hydrolases"/>
    <property type="match status" value="1"/>
</dbReference>
<evidence type="ECO:0000256" key="4">
    <source>
        <dbReference type="ARBA" id="ARBA00022692"/>
    </source>
</evidence>
<keyword evidence="2" id="KW-0813">Transport</keyword>
<feature type="domain" description="ABC transporter" evidence="15">
    <location>
        <begin position="497"/>
        <end position="732"/>
    </location>
</feature>
<evidence type="ECO:0000256" key="5">
    <source>
        <dbReference type="ARBA" id="ARBA00022735"/>
    </source>
</evidence>
<organism evidence="18 19">
    <name type="scientific">Bordetella ansorpii</name>
    <dbReference type="NCBI Taxonomy" id="288768"/>
    <lineage>
        <taxon>Bacteria</taxon>
        <taxon>Pseudomonadati</taxon>
        <taxon>Pseudomonadota</taxon>
        <taxon>Betaproteobacteria</taxon>
        <taxon>Burkholderiales</taxon>
        <taxon>Alcaligenaceae</taxon>
        <taxon>Bordetella</taxon>
    </lineage>
</organism>
<feature type="region of interest" description="Disordered" evidence="13">
    <location>
        <begin position="1"/>
        <end position="35"/>
    </location>
</feature>
<protein>
    <recommendedName>
        <fullName evidence="12">Cyclolysin secretion/processing ATP-binding protein CyaB</fullName>
    </recommendedName>
</protein>
<comment type="similarity">
    <text evidence="11">Belongs to the ABC transporter superfamily. Cyclolysin exporter (TC 3.A.1.109.2) family.</text>
</comment>
<dbReference type="Pfam" id="PF03412">
    <property type="entry name" value="Peptidase_C39"/>
    <property type="match status" value="1"/>
</dbReference>
<evidence type="ECO:0000256" key="11">
    <source>
        <dbReference type="ARBA" id="ARBA00061173"/>
    </source>
</evidence>
<evidence type="ECO:0000256" key="7">
    <source>
        <dbReference type="ARBA" id="ARBA00022840"/>
    </source>
</evidence>
<keyword evidence="3" id="KW-1003">Cell membrane</keyword>
<dbReference type="GO" id="GO:0005524">
    <property type="term" value="F:ATP binding"/>
    <property type="evidence" value="ECO:0007669"/>
    <property type="project" value="UniProtKB-KW"/>
</dbReference>
<dbReference type="PROSITE" id="PS00211">
    <property type="entry name" value="ABC_TRANSPORTER_1"/>
    <property type="match status" value="1"/>
</dbReference>
<evidence type="ECO:0000256" key="8">
    <source>
        <dbReference type="ARBA" id="ARBA00022989"/>
    </source>
</evidence>
<evidence type="ECO:0000259" key="17">
    <source>
        <dbReference type="PROSITE" id="PS50990"/>
    </source>
</evidence>
<gene>
    <name evidence="18" type="primary">cyaB_1</name>
    <name evidence="18" type="ORF">SAMEA1982600_01441</name>
</gene>
<dbReference type="PROSITE" id="PS50893">
    <property type="entry name" value="ABC_TRANSPORTER_2"/>
    <property type="match status" value="1"/>
</dbReference>
<dbReference type="GO" id="GO:0016887">
    <property type="term" value="F:ATP hydrolysis activity"/>
    <property type="evidence" value="ECO:0007669"/>
    <property type="project" value="InterPro"/>
</dbReference>
<dbReference type="SUPFAM" id="SSF90123">
    <property type="entry name" value="ABC transporter transmembrane region"/>
    <property type="match status" value="1"/>
</dbReference>
<proteinExistence type="inferred from homology"/>
<dbReference type="NCBIfam" id="TIGR01846">
    <property type="entry name" value="type_I_sec_HlyB"/>
    <property type="match status" value="1"/>
</dbReference>
<feature type="transmembrane region" description="Helical" evidence="14">
    <location>
        <begin position="182"/>
        <end position="204"/>
    </location>
</feature>
<dbReference type="InterPro" id="IPR039395">
    <property type="entry name" value="Peptidase_C39-like_A"/>
</dbReference>
<keyword evidence="6" id="KW-0547">Nucleotide-binding</keyword>
<comment type="subcellular location">
    <subcellularLocation>
        <location evidence="1">Cell membrane</location>
        <topology evidence="1">Multi-pass membrane protein</topology>
    </subcellularLocation>
</comment>
<evidence type="ECO:0000256" key="12">
    <source>
        <dbReference type="ARBA" id="ARBA00072252"/>
    </source>
</evidence>
<dbReference type="GO" id="GO:0140359">
    <property type="term" value="F:ABC-type transporter activity"/>
    <property type="evidence" value="ECO:0007669"/>
    <property type="project" value="InterPro"/>
</dbReference>
<accession>A0A157MVB7</accession>
<dbReference type="FunFam" id="3.40.50.300:FF:000299">
    <property type="entry name" value="ABC transporter ATP-binding protein/permease"/>
    <property type="match status" value="1"/>
</dbReference>
<comment type="function">
    <text evidence="10">Involved in the export of calmodulin-sensitive adenylate cyclase-hemolysin (cyclolysin).</text>
</comment>
<dbReference type="GO" id="GO:0008233">
    <property type="term" value="F:peptidase activity"/>
    <property type="evidence" value="ECO:0007669"/>
    <property type="project" value="InterPro"/>
</dbReference>
<dbReference type="Proteomes" id="UP000077037">
    <property type="component" value="Unassembled WGS sequence"/>
</dbReference>
<dbReference type="FunFam" id="1.20.1560.10:FF:000056">
    <property type="entry name" value="Alpha-hemolysin translocation ATP-binding protein HlyB"/>
    <property type="match status" value="1"/>
</dbReference>
<dbReference type="GO" id="GO:0030253">
    <property type="term" value="P:protein secretion by the type I secretion system"/>
    <property type="evidence" value="ECO:0007669"/>
    <property type="project" value="InterPro"/>
</dbReference>
<evidence type="ECO:0000256" key="13">
    <source>
        <dbReference type="SAM" id="MobiDB-lite"/>
    </source>
</evidence>
<dbReference type="PROSITE" id="PS50929">
    <property type="entry name" value="ABC_TM1F"/>
    <property type="match status" value="1"/>
</dbReference>
<keyword evidence="5" id="KW-0354">Hemolysis</keyword>
<dbReference type="InterPro" id="IPR003439">
    <property type="entry name" value="ABC_transporter-like_ATP-bd"/>
</dbReference>
<dbReference type="GO" id="GO:0030256">
    <property type="term" value="C:type I protein secretion system complex"/>
    <property type="evidence" value="ECO:0007669"/>
    <property type="project" value="InterPro"/>
</dbReference>
<evidence type="ECO:0000256" key="9">
    <source>
        <dbReference type="ARBA" id="ARBA00023136"/>
    </source>
</evidence>
<feature type="domain" description="Peptidase C39" evidence="17">
    <location>
        <begin position="33"/>
        <end position="154"/>
    </location>
</feature>
<sequence length="736" mass="80569">MKSLDIIPGGQPPGPPGAPLSGPGGMGTTLPPESGPPMDTGLICLAMLARYHMVAVDPDQLAHEFRVDGAPFGVNEILLAAKKLELRARCATIRPARLGTTPLPAIALDNDGGFFILARVDAGKVLIQDPRQKGAAELTLAEFEQRWTGELILLASRASIAGELAKFDFSWFIPAVVKYRRLLAEVFIVSLVLQLFALVTPLFFQVVMDKVLVHRSFTTLDVIAIGLLAVVTFEVVLTGLRSYVFAHTSSRIDVELGARLFRHLLNLPLSYFRARRVGDSVARVRELENIRSFLTGNAITVVLDLIFSVVFLAVMLYYSVWLTLIVLASLPCYFILSMGFTPSLRARLNEKFNRGAENQSFLVETISGIETLKASAVEPQWIRKWDNQLAAYVKAGFRTTAIGTVANGGVTFVSKLVTVGTMWLGAKLVIDGQLTVGQLIAFNMLSGNVAGPVMRLAQLWTDFQQVGISMQRLGDILNTRTEVHGARPALPPVRGRIDFDQVEFRYRPGAQLALRGVTLNIQAGETIGIVGRSGSGKSTLTKLVQRLYQPEQGRVLIDGVDIATIDASSLRRQIGVVLQENVLFNRSIRDNIALHDPGMPLQQIMRAAQLAGAHEFIAELPEGYETMVGEHGATLSGGQRQRIAIARALLSNPRILIFDEATSALDYESERIIQNNMREICKGRTVIIIAHRLSAVRDTHRIVVMDRGAIVEMGRHADLLGKADGHYAALHNMQQA</sequence>
<dbReference type="InterPro" id="IPR003593">
    <property type="entry name" value="AAA+_ATPase"/>
</dbReference>
<dbReference type="Pfam" id="PF00664">
    <property type="entry name" value="ABC_membrane"/>
    <property type="match status" value="1"/>
</dbReference>
<dbReference type="CDD" id="cd18588">
    <property type="entry name" value="ABC_6TM_CyaB_HlyB_like"/>
    <property type="match status" value="1"/>
</dbReference>
<dbReference type="Gene3D" id="3.90.70.10">
    <property type="entry name" value="Cysteine proteinases"/>
    <property type="match status" value="1"/>
</dbReference>
<dbReference type="InterPro" id="IPR027417">
    <property type="entry name" value="P-loop_NTPase"/>
</dbReference>
<dbReference type="InterPro" id="IPR011527">
    <property type="entry name" value="ABC1_TM_dom"/>
</dbReference>
<dbReference type="PANTHER" id="PTHR24221:SF647">
    <property type="entry name" value="BLL6336 PROTEIN"/>
    <property type="match status" value="1"/>
</dbReference>
<feature type="transmembrane region" description="Helical" evidence="14">
    <location>
        <begin position="324"/>
        <end position="344"/>
    </location>
</feature>
<evidence type="ECO:0000256" key="2">
    <source>
        <dbReference type="ARBA" id="ARBA00022448"/>
    </source>
</evidence>
<evidence type="ECO:0000259" key="16">
    <source>
        <dbReference type="PROSITE" id="PS50929"/>
    </source>
</evidence>
<dbReference type="AlphaFoldDB" id="A0A157MVB7"/>
<feature type="transmembrane region" description="Helical" evidence="14">
    <location>
        <begin position="216"/>
        <end position="237"/>
    </location>
</feature>
<dbReference type="PROSITE" id="PS50990">
    <property type="entry name" value="PEPTIDASE_C39"/>
    <property type="match status" value="1"/>
</dbReference>
<dbReference type="SMART" id="SM00382">
    <property type="entry name" value="AAA"/>
    <property type="match status" value="1"/>
</dbReference>
<evidence type="ECO:0000256" key="6">
    <source>
        <dbReference type="ARBA" id="ARBA00022741"/>
    </source>
</evidence>
<dbReference type="CDD" id="cd02417">
    <property type="entry name" value="Peptidase_C39_likeA"/>
    <property type="match status" value="1"/>
</dbReference>